<keyword evidence="4" id="KW-0249">Electron transport</keyword>
<proteinExistence type="predicted"/>
<dbReference type="GO" id="GO:0020037">
    <property type="term" value="F:heme binding"/>
    <property type="evidence" value="ECO:0007669"/>
    <property type="project" value="InterPro"/>
</dbReference>
<evidence type="ECO:0000256" key="4">
    <source>
        <dbReference type="ARBA" id="ARBA00022982"/>
    </source>
</evidence>
<feature type="region of interest" description="Disordered" evidence="7">
    <location>
        <begin position="266"/>
        <end position="309"/>
    </location>
</feature>
<keyword evidence="10" id="KW-1185">Reference proteome</keyword>
<evidence type="ECO:0000256" key="2">
    <source>
        <dbReference type="ARBA" id="ARBA00022617"/>
    </source>
</evidence>
<evidence type="ECO:0000313" key="9">
    <source>
        <dbReference type="EMBL" id="GGE07822.1"/>
    </source>
</evidence>
<dbReference type="Pfam" id="PF00034">
    <property type="entry name" value="Cytochrom_C"/>
    <property type="match status" value="1"/>
</dbReference>
<keyword evidence="3 6" id="KW-0479">Metal-binding</keyword>
<dbReference type="GO" id="GO:0009055">
    <property type="term" value="F:electron transfer activity"/>
    <property type="evidence" value="ECO:0007669"/>
    <property type="project" value="InterPro"/>
</dbReference>
<accession>A0A917E7V4</accession>
<dbReference type="Pfam" id="PF13442">
    <property type="entry name" value="Cytochrome_CBB3"/>
    <property type="match status" value="1"/>
</dbReference>
<evidence type="ECO:0000259" key="8">
    <source>
        <dbReference type="PROSITE" id="PS51007"/>
    </source>
</evidence>
<dbReference type="EMBL" id="BMIQ01000004">
    <property type="protein sequence ID" value="GGE07822.1"/>
    <property type="molecule type" value="Genomic_DNA"/>
</dbReference>
<dbReference type="PROSITE" id="PS51007">
    <property type="entry name" value="CYTC"/>
    <property type="match status" value="3"/>
</dbReference>
<keyword evidence="5 6" id="KW-0408">Iron</keyword>
<dbReference type="GO" id="GO:0046872">
    <property type="term" value="F:metal ion binding"/>
    <property type="evidence" value="ECO:0007669"/>
    <property type="project" value="UniProtKB-KW"/>
</dbReference>
<evidence type="ECO:0000256" key="6">
    <source>
        <dbReference type="PROSITE-ProRule" id="PRU00433"/>
    </source>
</evidence>
<dbReference type="InterPro" id="IPR036909">
    <property type="entry name" value="Cyt_c-like_dom_sf"/>
</dbReference>
<protein>
    <submittedName>
        <fullName evidence="9">Cytochrome c</fullName>
    </submittedName>
</protein>
<dbReference type="Gene3D" id="1.10.760.10">
    <property type="entry name" value="Cytochrome c-like domain"/>
    <property type="match status" value="3"/>
</dbReference>
<evidence type="ECO:0000256" key="1">
    <source>
        <dbReference type="ARBA" id="ARBA00022448"/>
    </source>
</evidence>
<dbReference type="RefSeq" id="WP_188909566.1">
    <property type="nucleotide sequence ID" value="NZ_BMIQ01000004.1"/>
</dbReference>
<gene>
    <name evidence="9" type="ORF">GCM10011390_28580</name>
</gene>
<dbReference type="InterPro" id="IPR050597">
    <property type="entry name" value="Cytochrome_c_Oxidase_Subunit"/>
</dbReference>
<keyword evidence="1" id="KW-0813">Transport</keyword>
<sequence>MKIPILLTWKTLAGAAAFALLGALAVGWSGLVSVAANTGHFAPVEWFLHWTLRNAVATQSLTIAVPKDVDLADARLVRRAAGHFATGCAPCHGAPGIAQTAEFRSMTPLPPRLETKVGEWRDRELFWIGQHGIKYSGMPSWATQHRPDEVWAMVAFLRALPGMKPETYRDLALGGPDGTPAPVGQASAALSGLGTVALADCARCHGRDGGTGGGAFPAIGGQPEAYLRETLTAYAEGRRESGFMQPAATRYPPEILAELAAHYARQPAQGTGSGAATPGTAPGLPETPQASTVPDRPAPSPMVDAAAASASRTAIGQVVAPSAGHGPPYDRPGLLALGESLARTGLPDQKIPACETCHGDGRRAADPLYPRLAGQPAWYLSTHLHLWKEGHRGGTAAAPLMTEIAIHLTDEQIEALSLWYEGQPAGN</sequence>
<feature type="domain" description="Cytochrome c" evidence="8">
    <location>
        <begin position="75"/>
        <end position="161"/>
    </location>
</feature>
<name>A0A917E7V4_9HYPH</name>
<comment type="caution">
    <text evidence="9">The sequence shown here is derived from an EMBL/GenBank/DDBJ whole genome shotgun (WGS) entry which is preliminary data.</text>
</comment>
<reference evidence="9" key="2">
    <citation type="submission" date="2020-09" db="EMBL/GenBank/DDBJ databases">
        <authorList>
            <person name="Sun Q."/>
            <person name="Zhou Y."/>
        </authorList>
    </citation>
    <scope>NUCLEOTIDE SEQUENCE</scope>
    <source>
        <strain evidence="9">CGMCC 1.15367</strain>
    </source>
</reference>
<dbReference type="AlphaFoldDB" id="A0A917E7V4"/>
<dbReference type="InterPro" id="IPR009056">
    <property type="entry name" value="Cyt_c-like_dom"/>
</dbReference>
<dbReference type="PANTHER" id="PTHR33751">
    <property type="entry name" value="CBB3-TYPE CYTOCHROME C OXIDASE SUBUNIT FIXP"/>
    <property type="match status" value="1"/>
</dbReference>
<evidence type="ECO:0000256" key="5">
    <source>
        <dbReference type="ARBA" id="ARBA00023004"/>
    </source>
</evidence>
<keyword evidence="2 6" id="KW-0349">Heme</keyword>
<feature type="domain" description="Cytochrome c" evidence="8">
    <location>
        <begin position="333"/>
        <end position="424"/>
    </location>
</feature>
<dbReference type="PANTHER" id="PTHR33751:SF9">
    <property type="entry name" value="CYTOCHROME C4"/>
    <property type="match status" value="1"/>
</dbReference>
<evidence type="ECO:0000313" key="10">
    <source>
        <dbReference type="Proteomes" id="UP000644699"/>
    </source>
</evidence>
<feature type="domain" description="Cytochrome c" evidence="8">
    <location>
        <begin position="187"/>
        <end position="267"/>
    </location>
</feature>
<evidence type="ECO:0000256" key="3">
    <source>
        <dbReference type="ARBA" id="ARBA00022723"/>
    </source>
</evidence>
<organism evidence="9 10">
    <name type="scientific">Aureimonas endophytica</name>
    <dbReference type="NCBI Taxonomy" id="2027858"/>
    <lineage>
        <taxon>Bacteria</taxon>
        <taxon>Pseudomonadati</taxon>
        <taxon>Pseudomonadota</taxon>
        <taxon>Alphaproteobacteria</taxon>
        <taxon>Hyphomicrobiales</taxon>
        <taxon>Aurantimonadaceae</taxon>
        <taxon>Aureimonas</taxon>
    </lineage>
</organism>
<feature type="compositionally biased region" description="Low complexity" evidence="7">
    <location>
        <begin position="267"/>
        <end position="288"/>
    </location>
</feature>
<reference evidence="9" key="1">
    <citation type="journal article" date="2014" name="Int. J. Syst. Evol. Microbiol.">
        <title>Complete genome sequence of Corynebacterium casei LMG S-19264T (=DSM 44701T), isolated from a smear-ripened cheese.</title>
        <authorList>
            <consortium name="US DOE Joint Genome Institute (JGI-PGF)"/>
            <person name="Walter F."/>
            <person name="Albersmeier A."/>
            <person name="Kalinowski J."/>
            <person name="Ruckert C."/>
        </authorList>
    </citation>
    <scope>NUCLEOTIDE SEQUENCE</scope>
    <source>
        <strain evidence="9">CGMCC 1.15367</strain>
    </source>
</reference>
<evidence type="ECO:0000256" key="7">
    <source>
        <dbReference type="SAM" id="MobiDB-lite"/>
    </source>
</evidence>
<dbReference type="Proteomes" id="UP000644699">
    <property type="component" value="Unassembled WGS sequence"/>
</dbReference>
<dbReference type="SUPFAM" id="SSF46626">
    <property type="entry name" value="Cytochrome c"/>
    <property type="match status" value="3"/>
</dbReference>